<reference evidence="2 3" key="1">
    <citation type="submission" date="2024-03" db="EMBL/GenBank/DDBJ databases">
        <authorList>
            <person name="Brejova B."/>
        </authorList>
    </citation>
    <scope>NUCLEOTIDE SEQUENCE [LARGE SCALE GENOMIC DNA]</scope>
    <source>
        <strain evidence="2 3">CBS 14171</strain>
    </source>
</reference>
<dbReference type="EMBL" id="OZ022405">
    <property type="protein sequence ID" value="CAK9435424.1"/>
    <property type="molecule type" value="Genomic_DNA"/>
</dbReference>
<dbReference type="InterPro" id="IPR026749">
    <property type="entry name" value="Tmem135"/>
</dbReference>
<feature type="transmembrane region" description="Helical" evidence="1">
    <location>
        <begin position="23"/>
        <end position="42"/>
    </location>
</feature>
<evidence type="ECO:0000313" key="2">
    <source>
        <dbReference type="EMBL" id="CAK9435424.1"/>
    </source>
</evidence>
<feature type="transmembrane region" description="Helical" evidence="1">
    <location>
        <begin position="49"/>
        <end position="72"/>
    </location>
</feature>
<gene>
    <name evidence="2" type="ORF">LODBEIA_P01510</name>
</gene>
<accession>A0ABP0ZIC9</accession>
<proteinExistence type="predicted"/>
<dbReference type="Proteomes" id="UP001497383">
    <property type="component" value="Chromosome 1"/>
</dbReference>
<dbReference type="PANTHER" id="PTHR12459">
    <property type="entry name" value="TRANSMEMBRANE PROTEIN 135-RELATED"/>
    <property type="match status" value="1"/>
</dbReference>
<dbReference type="GeneID" id="92205347"/>
<evidence type="ECO:0008006" key="4">
    <source>
        <dbReference type="Google" id="ProtNLM"/>
    </source>
</evidence>
<dbReference type="RefSeq" id="XP_066827089.1">
    <property type="nucleotide sequence ID" value="XM_066971406.1"/>
</dbReference>
<keyword evidence="3" id="KW-1185">Reference proteome</keyword>
<organism evidence="2 3">
    <name type="scientific">Lodderomyces beijingensis</name>
    <dbReference type="NCBI Taxonomy" id="1775926"/>
    <lineage>
        <taxon>Eukaryota</taxon>
        <taxon>Fungi</taxon>
        <taxon>Dikarya</taxon>
        <taxon>Ascomycota</taxon>
        <taxon>Saccharomycotina</taxon>
        <taxon>Pichiomycetes</taxon>
        <taxon>Debaryomycetaceae</taxon>
        <taxon>Candida/Lodderomyces clade</taxon>
        <taxon>Lodderomyces</taxon>
    </lineage>
</organism>
<protein>
    <recommendedName>
        <fullName evidence="4">Transmembrane protein 135 N-terminal domain-containing protein</fullName>
    </recommendedName>
</protein>
<keyword evidence="1" id="KW-0472">Membrane</keyword>
<evidence type="ECO:0000256" key="1">
    <source>
        <dbReference type="SAM" id="Phobius"/>
    </source>
</evidence>
<dbReference type="PANTHER" id="PTHR12459:SF15">
    <property type="entry name" value="TRANSMEMBRANE PROTEIN 135"/>
    <property type="match status" value="1"/>
</dbReference>
<keyword evidence="1" id="KW-1133">Transmembrane helix</keyword>
<keyword evidence="1" id="KW-0812">Transmembrane</keyword>
<name>A0ABP0ZIC9_9ASCO</name>
<feature type="transmembrane region" description="Helical" evidence="1">
    <location>
        <begin position="438"/>
        <end position="456"/>
    </location>
</feature>
<sequence length="476" mass="54049">MPIKATVPIRIAVQILQAVIARYRGIFVVFVTRVVRSILYLWRKGSKGVYYAFKLIFFQRSLVFTFAIAYIYEVVPKLLKKTLSHFYRFKFDTLHEDLASILVSPFSSDNLAIFLARLVATMNALNPLFVKMLAPLVQEKQVRFASTFMAGLTAALLNFPNFQEERIQKDRFYTFDWTLILATKAIDSVMSTVFSRIIDLPPGTSGFSDLVLCTVAVYLLMDAWFYNPEKLNPSYLKWLNKMSNIDADVLQGMRYLRDGSLNYGPASAGLPNQHHFENVARKYGKDASLGDLTIHDKLPCEVLHQFRSKSCVKHAAYTFFSQFATAFKFYGSVNLFVYTMVKKFYGNPCKIFLRTIRSSLSLTSLSTLHWCCICAVRNYHPHIYDQRFWDVMGPKIGAAVASFGIAFESAIRRSDLLTVIAPKALGTLLDSTPSEKNLWMETIVFSVSFAILVAYARSNPARLRGLIGKGFGYLIK</sequence>
<evidence type="ECO:0000313" key="3">
    <source>
        <dbReference type="Proteomes" id="UP001497383"/>
    </source>
</evidence>